<comment type="caution">
    <text evidence="2">The sequence shown here is derived from an EMBL/GenBank/DDBJ whole genome shotgun (WGS) entry which is preliminary data.</text>
</comment>
<evidence type="ECO:0000313" key="2">
    <source>
        <dbReference type="EMBL" id="CAB4003959.1"/>
    </source>
</evidence>
<dbReference type="AlphaFoldDB" id="A0A6S7HI31"/>
<sequence>MDIVMGKRLELFEKIKALHSKNQQAVDQEAHSNKENSNEAIKHHLLQWFHEKNRKIDDGYNYEIPHIPAKRAKQSEDSTNSSCSDTWSTDSVQSSETEGDCDDEPSDDIADLSLKSARSIMLATFKVLSLQHLTIRNHLLPLGKVLKVKCRSQGKYEMVIPLAKALIDAHHIEIESEGIINYKNILRKQVKVVTAIDELL</sequence>
<proteinExistence type="predicted"/>
<dbReference type="Proteomes" id="UP001152795">
    <property type="component" value="Unassembled WGS sequence"/>
</dbReference>
<keyword evidence="3" id="KW-1185">Reference proteome</keyword>
<reference evidence="2" key="1">
    <citation type="submission" date="2020-04" db="EMBL/GenBank/DDBJ databases">
        <authorList>
            <person name="Alioto T."/>
            <person name="Alioto T."/>
            <person name="Gomez Garrido J."/>
        </authorList>
    </citation>
    <scope>NUCLEOTIDE SEQUENCE</scope>
    <source>
        <strain evidence="2">A484AB</strain>
    </source>
</reference>
<accession>A0A6S7HI31</accession>
<evidence type="ECO:0000256" key="1">
    <source>
        <dbReference type="SAM" id="MobiDB-lite"/>
    </source>
</evidence>
<feature type="compositionally biased region" description="Acidic residues" evidence="1">
    <location>
        <begin position="97"/>
        <end position="107"/>
    </location>
</feature>
<feature type="region of interest" description="Disordered" evidence="1">
    <location>
        <begin position="70"/>
        <end position="107"/>
    </location>
</feature>
<organism evidence="2 3">
    <name type="scientific">Paramuricea clavata</name>
    <name type="common">Red gorgonian</name>
    <name type="synonym">Violescent sea-whip</name>
    <dbReference type="NCBI Taxonomy" id="317549"/>
    <lineage>
        <taxon>Eukaryota</taxon>
        <taxon>Metazoa</taxon>
        <taxon>Cnidaria</taxon>
        <taxon>Anthozoa</taxon>
        <taxon>Octocorallia</taxon>
        <taxon>Malacalcyonacea</taxon>
        <taxon>Plexauridae</taxon>
        <taxon>Paramuricea</taxon>
    </lineage>
</organism>
<name>A0A6S7HI31_PARCT</name>
<protein>
    <submittedName>
        <fullName evidence="2">Uncharacterized protein</fullName>
    </submittedName>
</protein>
<evidence type="ECO:0000313" key="3">
    <source>
        <dbReference type="Proteomes" id="UP001152795"/>
    </source>
</evidence>
<dbReference type="EMBL" id="CACRXK020004772">
    <property type="protein sequence ID" value="CAB4003959.1"/>
    <property type="molecule type" value="Genomic_DNA"/>
</dbReference>
<feature type="compositionally biased region" description="Polar residues" evidence="1">
    <location>
        <begin position="77"/>
        <end position="96"/>
    </location>
</feature>
<gene>
    <name evidence="2" type="ORF">PACLA_8A077422</name>
</gene>
<dbReference type="OrthoDB" id="5989229at2759"/>